<dbReference type="EMBL" id="JADOER010000011">
    <property type="protein sequence ID" value="MBT9312966.1"/>
    <property type="molecule type" value="Genomic_DNA"/>
</dbReference>
<feature type="modified residue" description="4-aspartylphosphate" evidence="1">
    <location>
        <position position="80"/>
    </location>
</feature>
<feature type="domain" description="GGDEF" evidence="3">
    <location>
        <begin position="224"/>
        <end position="361"/>
    </location>
</feature>
<dbReference type="RefSeq" id="WP_215618865.1">
    <property type="nucleotide sequence ID" value="NZ_JADOER010000011.1"/>
</dbReference>
<dbReference type="SMART" id="SM00448">
    <property type="entry name" value="REC"/>
    <property type="match status" value="1"/>
</dbReference>
<dbReference type="InterPro" id="IPR001789">
    <property type="entry name" value="Sig_transdc_resp-reg_receiver"/>
</dbReference>
<gene>
    <name evidence="4" type="ORF">IXB28_12165</name>
</gene>
<dbReference type="InterPro" id="IPR050469">
    <property type="entry name" value="Diguanylate_Cyclase"/>
</dbReference>
<dbReference type="CDD" id="cd00156">
    <property type="entry name" value="REC"/>
    <property type="match status" value="1"/>
</dbReference>
<dbReference type="InterPro" id="IPR043128">
    <property type="entry name" value="Rev_trsase/Diguanyl_cyclase"/>
</dbReference>
<evidence type="ECO:0000313" key="4">
    <source>
        <dbReference type="EMBL" id="MBT9312966.1"/>
    </source>
</evidence>
<dbReference type="InterPro" id="IPR000160">
    <property type="entry name" value="GGDEF_dom"/>
</dbReference>
<reference evidence="4 5" key="1">
    <citation type="journal article" date="2021" name="Mar. Drugs">
        <title>Genome Reduction and Secondary Metabolism of the Marine Sponge-Associated Cyanobacterium Leptothoe.</title>
        <authorList>
            <person name="Konstantinou D."/>
            <person name="Popin R.V."/>
            <person name="Fewer D.P."/>
            <person name="Sivonen K."/>
            <person name="Gkelis S."/>
        </authorList>
    </citation>
    <scope>NUCLEOTIDE SEQUENCE [LARGE SCALE GENOMIC DNA]</scope>
    <source>
        <strain evidence="4 5">TAU-MAC 1615</strain>
    </source>
</reference>
<evidence type="ECO:0000259" key="3">
    <source>
        <dbReference type="PROSITE" id="PS50887"/>
    </source>
</evidence>
<protein>
    <submittedName>
        <fullName evidence="4">Diguanylate cyclase</fullName>
    </submittedName>
</protein>
<dbReference type="PANTHER" id="PTHR45138">
    <property type="entry name" value="REGULATORY COMPONENTS OF SENSORY TRANSDUCTION SYSTEM"/>
    <property type="match status" value="1"/>
</dbReference>
<keyword evidence="1" id="KW-0597">Phosphoprotein</keyword>
<dbReference type="InterPro" id="IPR011006">
    <property type="entry name" value="CheY-like_superfamily"/>
</dbReference>
<sequence length="373" mass="41489">MGESLHPHVYPCPSLLAEHCGQACAKNILLIADNLGDAISIREMLGACEGMSVFNLVHAESLAMGLQCLQQNGFDVVLLDLELPDSQGIETLVRMQQSFANIPTVVLTEFADEKFAVQLIRQGAQAFLVKGNINSSWLKSALTVSVTKFECVAQQQQQQQRLEQSNQDLHRQMTVCVDELHRLRQELKTLSTLAATDSLTGIANRYGFEQCLEREWDHAYRSQRSLALIMLDLDYFKQFNDGYGHIQGDSCLRQVAQTLQSHLENFQGMVARYGGEEFVAILPDTSVQSAVQVAETLRISIQALAIRHPNSAISRWVTASLGVAAAVPTAKDVAADLVHEADQALYCSKKQGRDRIVYFQSPKVFHEPLFLKQ</sequence>
<proteinExistence type="predicted"/>
<dbReference type="Pfam" id="PF00990">
    <property type="entry name" value="GGDEF"/>
    <property type="match status" value="1"/>
</dbReference>
<dbReference type="Pfam" id="PF00072">
    <property type="entry name" value="Response_reg"/>
    <property type="match status" value="1"/>
</dbReference>
<dbReference type="PANTHER" id="PTHR45138:SF9">
    <property type="entry name" value="DIGUANYLATE CYCLASE DGCM-RELATED"/>
    <property type="match status" value="1"/>
</dbReference>
<dbReference type="Gene3D" id="3.30.70.270">
    <property type="match status" value="1"/>
</dbReference>
<dbReference type="SUPFAM" id="SSF52172">
    <property type="entry name" value="CheY-like"/>
    <property type="match status" value="1"/>
</dbReference>
<dbReference type="CDD" id="cd01949">
    <property type="entry name" value="GGDEF"/>
    <property type="match status" value="1"/>
</dbReference>
<dbReference type="NCBIfam" id="TIGR00254">
    <property type="entry name" value="GGDEF"/>
    <property type="match status" value="1"/>
</dbReference>
<dbReference type="SUPFAM" id="SSF55073">
    <property type="entry name" value="Nucleotide cyclase"/>
    <property type="match status" value="1"/>
</dbReference>
<evidence type="ECO:0000256" key="1">
    <source>
        <dbReference type="PROSITE-ProRule" id="PRU00169"/>
    </source>
</evidence>
<dbReference type="InterPro" id="IPR029787">
    <property type="entry name" value="Nucleotide_cyclase"/>
</dbReference>
<keyword evidence="5" id="KW-1185">Reference proteome</keyword>
<evidence type="ECO:0000313" key="5">
    <source>
        <dbReference type="Proteomes" id="UP001196661"/>
    </source>
</evidence>
<feature type="domain" description="Response regulatory" evidence="2">
    <location>
        <begin position="27"/>
        <end position="145"/>
    </location>
</feature>
<name>A0ABS5Y5B0_9CYAN</name>
<dbReference type="PROSITE" id="PS50110">
    <property type="entry name" value="RESPONSE_REGULATORY"/>
    <property type="match status" value="1"/>
</dbReference>
<evidence type="ECO:0000259" key="2">
    <source>
        <dbReference type="PROSITE" id="PS50110"/>
    </source>
</evidence>
<dbReference type="Gene3D" id="3.40.50.2300">
    <property type="match status" value="1"/>
</dbReference>
<dbReference type="Proteomes" id="UP001196661">
    <property type="component" value="Unassembled WGS sequence"/>
</dbReference>
<dbReference type="PROSITE" id="PS50887">
    <property type="entry name" value="GGDEF"/>
    <property type="match status" value="1"/>
</dbReference>
<accession>A0ABS5Y5B0</accession>
<dbReference type="SMART" id="SM00267">
    <property type="entry name" value="GGDEF"/>
    <property type="match status" value="1"/>
</dbReference>
<organism evidence="4 5">
    <name type="scientific">Leptothoe kymatousa TAU-MAC 1615</name>
    <dbReference type="NCBI Taxonomy" id="2364775"/>
    <lineage>
        <taxon>Bacteria</taxon>
        <taxon>Bacillati</taxon>
        <taxon>Cyanobacteriota</taxon>
        <taxon>Cyanophyceae</taxon>
        <taxon>Nodosilineales</taxon>
        <taxon>Cymatolegaceae</taxon>
        <taxon>Leptothoe</taxon>
        <taxon>Leptothoe kymatousa</taxon>
    </lineage>
</organism>
<comment type="caution">
    <text evidence="4">The sequence shown here is derived from an EMBL/GenBank/DDBJ whole genome shotgun (WGS) entry which is preliminary data.</text>
</comment>